<protein>
    <submittedName>
        <fullName evidence="10">Fatty acid biosynthesis transcriptional regulator</fullName>
    </submittedName>
</protein>
<dbReference type="AlphaFoldDB" id="A0A226C1A0"/>
<keyword evidence="4" id="KW-0805">Transcription regulation</keyword>
<organism evidence="10 11">
    <name type="scientific">Natranaerobius trueperi</name>
    <dbReference type="NCBI Taxonomy" id="759412"/>
    <lineage>
        <taxon>Bacteria</taxon>
        <taxon>Bacillati</taxon>
        <taxon>Bacillota</taxon>
        <taxon>Clostridia</taxon>
        <taxon>Natranaerobiales</taxon>
        <taxon>Natranaerobiaceae</taxon>
        <taxon>Natranaerobius</taxon>
    </lineage>
</organism>
<proteinExistence type="predicted"/>
<keyword evidence="7" id="KW-0275">Fatty acid biosynthesis</keyword>
<feature type="domain" description="Thioesterase" evidence="9">
    <location>
        <begin position="121"/>
        <end position="176"/>
    </location>
</feature>
<evidence type="ECO:0000256" key="1">
    <source>
        <dbReference type="ARBA" id="ARBA00022491"/>
    </source>
</evidence>
<accession>A0A226C1A0</accession>
<dbReference type="EMBL" id="NIQC01000007">
    <property type="protein sequence ID" value="OWZ84187.1"/>
    <property type="molecule type" value="Genomic_DNA"/>
</dbReference>
<comment type="caution">
    <text evidence="10">The sequence shown here is derived from an EMBL/GenBank/DDBJ whole genome shotgun (WGS) entry which is preliminary data.</text>
</comment>
<dbReference type="Pfam" id="PF03061">
    <property type="entry name" value="4HBT"/>
    <property type="match status" value="1"/>
</dbReference>
<evidence type="ECO:0000259" key="9">
    <source>
        <dbReference type="Pfam" id="PF03061"/>
    </source>
</evidence>
<evidence type="ECO:0000256" key="5">
    <source>
        <dbReference type="ARBA" id="ARBA00023098"/>
    </source>
</evidence>
<dbReference type="GO" id="GO:0006633">
    <property type="term" value="P:fatty acid biosynthetic process"/>
    <property type="evidence" value="ECO:0007669"/>
    <property type="project" value="UniProtKB-KW"/>
</dbReference>
<dbReference type="InterPro" id="IPR036388">
    <property type="entry name" value="WH-like_DNA-bd_sf"/>
</dbReference>
<evidence type="ECO:0000313" key="11">
    <source>
        <dbReference type="Proteomes" id="UP000214588"/>
    </source>
</evidence>
<keyword evidence="8" id="KW-0804">Transcription</keyword>
<keyword evidence="2" id="KW-0444">Lipid biosynthesis</keyword>
<evidence type="ECO:0000256" key="8">
    <source>
        <dbReference type="ARBA" id="ARBA00023163"/>
    </source>
</evidence>
<dbReference type="GO" id="GO:0045717">
    <property type="term" value="P:negative regulation of fatty acid biosynthetic process"/>
    <property type="evidence" value="ECO:0007669"/>
    <property type="project" value="InterPro"/>
</dbReference>
<reference evidence="10 11" key="1">
    <citation type="submission" date="2017-06" db="EMBL/GenBank/DDBJ databases">
        <title>Draft Genome Sequence of Natranaerobius trueperi halophilic, alkalithermophilic bacteria from soda lakes.</title>
        <authorList>
            <person name="Zhao B."/>
        </authorList>
    </citation>
    <scope>NUCLEOTIDE SEQUENCE [LARGE SCALE GENOMIC DNA]</scope>
    <source>
        <strain evidence="10 11">DSM 18760</strain>
    </source>
</reference>
<dbReference type="RefSeq" id="WP_089023165.1">
    <property type="nucleotide sequence ID" value="NZ_NIQC01000007.1"/>
</dbReference>
<keyword evidence="3" id="KW-0276">Fatty acid metabolism</keyword>
<dbReference type="CDD" id="cd03440">
    <property type="entry name" value="hot_dog"/>
    <property type="match status" value="1"/>
</dbReference>
<dbReference type="SUPFAM" id="SSF54637">
    <property type="entry name" value="Thioesterase/thiol ester dehydrase-isomerase"/>
    <property type="match status" value="1"/>
</dbReference>
<evidence type="ECO:0000256" key="2">
    <source>
        <dbReference type="ARBA" id="ARBA00022516"/>
    </source>
</evidence>
<evidence type="ECO:0000313" key="10">
    <source>
        <dbReference type="EMBL" id="OWZ84187.1"/>
    </source>
</evidence>
<gene>
    <name evidence="10" type="ORF">CDO51_04770</name>
</gene>
<dbReference type="InterPro" id="IPR006683">
    <property type="entry name" value="Thioestr_dom"/>
</dbReference>
<keyword evidence="1" id="KW-0678">Repressor</keyword>
<dbReference type="InterPro" id="IPR029069">
    <property type="entry name" value="HotDog_dom_sf"/>
</dbReference>
<evidence type="ECO:0000256" key="4">
    <source>
        <dbReference type="ARBA" id="ARBA00023015"/>
    </source>
</evidence>
<name>A0A226C1A0_9FIRM</name>
<evidence type="ECO:0000256" key="3">
    <source>
        <dbReference type="ARBA" id="ARBA00022832"/>
    </source>
</evidence>
<keyword evidence="5" id="KW-0443">Lipid metabolism</keyword>
<dbReference type="OrthoDB" id="1706183at2"/>
<dbReference type="Proteomes" id="UP000214588">
    <property type="component" value="Unassembled WGS sequence"/>
</dbReference>
<dbReference type="GO" id="GO:0003700">
    <property type="term" value="F:DNA-binding transcription factor activity"/>
    <property type="evidence" value="ECO:0007669"/>
    <property type="project" value="InterPro"/>
</dbReference>
<dbReference type="GO" id="GO:0045892">
    <property type="term" value="P:negative regulation of DNA-templated transcription"/>
    <property type="evidence" value="ECO:0007669"/>
    <property type="project" value="InterPro"/>
</dbReference>
<dbReference type="Gene3D" id="1.10.10.10">
    <property type="entry name" value="Winged helix-like DNA-binding domain superfamily/Winged helix DNA-binding domain"/>
    <property type="match status" value="1"/>
</dbReference>
<dbReference type="NCBIfam" id="NF003359">
    <property type="entry name" value="PRK04424.1"/>
    <property type="match status" value="1"/>
</dbReference>
<dbReference type="GO" id="GO:0003677">
    <property type="term" value="F:DNA binding"/>
    <property type="evidence" value="ECO:0007669"/>
    <property type="project" value="UniProtKB-KW"/>
</dbReference>
<keyword evidence="6" id="KW-0238">DNA-binding</keyword>
<dbReference type="Gene3D" id="3.10.129.10">
    <property type="entry name" value="Hotdog Thioesterase"/>
    <property type="match status" value="1"/>
</dbReference>
<evidence type="ECO:0000256" key="7">
    <source>
        <dbReference type="ARBA" id="ARBA00023160"/>
    </source>
</evidence>
<dbReference type="InterPro" id="IPR017275">
    <property type="entry name" value="Transcription_factor_FapR"/>
</dbReference>
<evidence type="ECO:0000256" key="6">
    <source>
        <dbReference type="ARBA" id="ARBA00023125"/>
    </source>
</evidence>
<sequence length="193" mass="22101">MVDNASNRKLARQRQLKKLVELNPFLTDKDLSEMLQVSVPTIRLDRSELNIPEYRDRISKMARTSYKKIQSLETEDIVGQLVDLKLGEEAVSYLETTNEMTFTKTNIIRGIHLFAQANALAAAIMDAPLALTGSASVRYLRPVKMGERLICRGFVKRSREKQLYIDVNTWVDEEKVFEGTFLIFASKEDDHDC</sequence>
<dbReference type="PIRSF" id="PIRSF037733">
    <property type="entry name" value="Transcription_factor_FapR"/>
    <property type="match status" value="1"/>
</dbReference>
<keyword evidence="11" id="KW-1185">Reference proteome</keyword>